<keyword evidence="4 6" id="KW-0472">Membrane</keyword>
<evidence type="ECO:0000256" key="2">
    <source>
        <dbReference type="ARBA" id="ARBA00022692"/>
    </source>
</evidence>
<dbReference type="NCBIfam" id="TIGR01593">
    <property type="entry name" value="holin_tox_secr"/>
    <property type="match status" value="1"/>
</dbReference>
<feature type="transmembrane region" description="Helical" evidence="6">
    <location>
        <begin position="61"/>
        <end position="93"/>
    </location>
</feature>
<evidence type="ECO:0000256" key="1">
    <source>
        <dbReference type="ARBA" id="ARBA00004141"/>
    </source>
</evidence>
<evidence type="ECO:0000313" key="7">
    <source>
        <dbReference type="EMBL" id="MFC6038443.1"/>
    </source>
</evidence>
<dbReference type="Pfam" id="PF05105">
    <property type="entry name" value="Phage_holin_4_1"/>
    <property type="match status" value="1"/>
</dbReference>
<evidence type="ECO:0000256" key="4">
    <source>
        <dbReference type="ARBA" id="ARBA00023136"/>
    </source>
</evidence>
<dbReference type="InterPro" id="IPR006480">
    <property type="entry name" value="Phage_holin_4_1"/>
</dbReference>
<comment type="similarity">
    <text evidence="5">Belongs to the bacteriophage holin family. Cp-1 holin subfamily.</text>
</comment>
<keyword evidence="8" id="KW-1185">Reference proteome</keyword>
<gene>
    <name evidence="7" type="ORF">ACFPYN_03140</name>
</gene>
<evidence type="ECO:0000313" key="8">
    <source>
        <dbReference type="Proteomes" id="UP001596170"/>
    </source>
</evidence>
<feature type="transmembrane region" description="Helical" evidence="6">
    <location>
        <begin position="23"/>
        <end position="40"/>
    </location>
</feature>
<organism evidence="7 8">
    <name type="scientific">Paenisporosarcina macmurdoensis</name>
    <dbReference type="NCBI Taxonomy" id="212659"/>
    <lineage>
        <taxon>Bacteria</taxon>
        <taxon>Bacillati</taxon>
        <taxon>Bacillota</taxon>
        <taxon>Bacilli</taxon>
        <taxon>Bacillales</taxon>
        <taxon>Caryophanaceae</taxon>
        <taxon>Paenisporosarcina</taxon>
    </lineage>
</organism>
<sequence>MTEGFSLEHLDVVRFYLFGDVKFLHLLLVLMVLDVITGIFKAIKNHNLWSRKSLFGYARKMLVLVVIILANVIDQILNMGGAITYATVIFYIANEGLSILENCAELGVLVPAGLAEKLKVVESQKVESDSFKKIIGEELAGSKVDKQLETAKEGEK</sequence>
<comment type="subcellular location">
    <subcellularLocation>
        <location evidence="1">Membrane</location>
        <topology evidence="1">Multi-pass membrane protein</topology>
    </subcellularLocation>
</comment>
<keyword evidence="2 6" id="KW-0812">Transmembrane</keyword>
<evidence type="ECO:0000256" key="5">
    <source>
        <dbReference type="ARBA" id="ARBA00023600"/>
    </source>
</evidence>
<keyword evidence="3 6" id="KW-1133">Transmembrane helix</keyword>
<comment type="caution">
    <text evidence="7">The sequence shown here is derived from an EMBL/GenBank/DDBJ whole genome shotgun (WGS) entry which is preliminary data.</text>
</comment>
<accession>A0ABW1L323</accession>
<dbReference type="RefSeq" id="WP_377732462.1">
    <property type="nucleotide sequence ID" value="NZ_JBHSRI010000002.1"/>
</dbReference>
<name>A0ABW1L323_9BACL</name>
<protein>
    <submittedName>
        <fullName evidence="7">Holin family protein</fullName>
    </submittedName>
</protein>
<evidence type="ECO:0000256" key="6">
    <source>
        <dbReference type="SAM" id="Phobius"/>
    </source>
</evidence>
<dbReference type="EMBL" id="JBHSRI010000002">
    <property type="protein sequence ID" value="MFC6038443.1"/>
    <property type="molecule type" value="Genomic_DNA"/>
</dbReference>
<proteinExistence type="inferred from homology"/>
<dbReference type="Proteomes" id="UP001596170">
    <property type="component" value="Unassembled WGS sequence"/>
</dbReference>
<reference evidence="8" key="1">
    <citation type="journal article" date="2019" name="Int. J. Syst. Evol. Microbiol.">
        <title>The Global Catalogue of Microorganisms (GCM) 10K type strain sequencing project: providing services to taxonomists for standard genome sequencing and annotation.</title>
        <authorList>
            <consortium name="The Broad Institute Genomics Platform"/>
            <consortium name="The Broad Institute Genome Sequencing Center for Infectious Disease"/>
            <person name="Wu L."/>
            <person name="Ma J."/>
        </authorList>
    </citation>
    <scope>NUCLEOTIDE SEQUENCE [LARGE SCALE GENOMIC DNA]</scope>
    <source>
        <strain evidence="8">CCUG 54527</strain>
    </source>
</reference>
<evidence type="ECO:0000256" key="3">
    <source>
        <dbReference type="ARBA" id="ARBA00022989"/>
    </source>
</evidence>